<evidence type="ECO:0000256" key="2">
    <source>
        <dbReference type="ARBA" id="ARBA00022729"/>
    </source>
</evidence>
<evidence type="ECO:0000313" key="6">
    <source>
        <dbReference type="Proteomes" id="UP000694557"/>
    </source>
</evidence>
<evidence type="ECO:0000256" key="1">
    <source>
        <dbReference type="ARBA" id="ARBA00006487"/>
    </source>
</evidence>
<dbReference type="InterPro" id="IPR056585">
    <property type="entry name" value="Leprecan_dom"/>
</dbReference>
<comment type="similarity">
    <text evidence="1">Belongs to the leprecan family.</text>
</comment>
<dbReference type="InterPro" id="IPR052284">
    <property type="entry name" value="Collagen_mod_leprecan"/>
</dbReference>
<keyword evidence="2" id="KW-0732">Signal</keyword>
<dbReference type="PANTHER" id="PTHR13986">
    <property type="entry name" value="PROTEIN LYSINE HYDROXYLATION COMPLEX COMPONENT"/>
    <property type="match status" value="1"/>
</dbReference>
<dbReference type="AlphaFoldDB" id="A0A8C7HJ12"/>
<evidence type="ECO:0000313" key="5">
    <source>
        <dbReference type="Ensembl" id="ENSOKIP00005056084.1"/>
    </source>
</evidence>
<name>A0A8C7HJ12_ONCKI</name>
<gene>
    <name evidence="5" type="primary">CRTAP</name>
</gene>
<dbReference type="Ensembl" id="ENSOKIT00005059592.1">
    <property type="protein sequence ID" value="ENSOKIP00005056084.1"/>
    <property type="gene ID" value="ENSOKIG00005024000.1"/>
</dbReference>
<evidence type="ECO:0000256" key="3">
    <source>
        <dbReference type="ARBA" id="ARBA00023180"/>
    </source>
</evidence>
<protein>
    <submittedName>
        <fullName evidence="5">Cartilage associated protein</fullName>
    </submittedName>
</protein>
<dbReference type="GO" id="GO:0005783">
    <property type="term" value="C:endoplasmic reticulum"/>
    <property type="evidence" value="ECO:0007669"/>
    <property type="project" value="TreeGrafter"/>
</dbReference>
<organism evidence="5 6">
    <name type="scientific">Oncorhynchus kisutch</name>
    <name type="common">Coho salmon</name>
    <name type="synonym">Salmo kisutch</name>
    <dbReference type="NCBI Taxonomy" id="8019"/>
    <lineage>
        <taxon>Eukaryota</taxon>
        <taxon>Metazoa</taxon>
        <taxon>Chordata</taxon>
        <taxon>Craniata</taxon>
        <taxon>Vertebrata</taxon>
        <taxon>Euteleostomi</taxon>
        <taxon>Actinopterygii</taxon>
        <taxon>Neopterygii</taxon>
        <taxon>Teleostei</taxon>
        <taxon>Protacanthopterygii</taxon>
        <taxon>Salmoniformes</taxon>
        <taxon>Salmonidae</taxon>
        <taxon>Salmoninae</taxon>
        <taxon>Oncorhynchus</taxon>
    </lineage>
</organism>
<feature type="domain" description="Leprecan-like alpha-helical" evidence="4">
    <location>
        <begin position="33"/>
        <end position="75"/>
    </location>
</feature>
<dbReference type="InterPro" id="IPR011990">
    <property type="entry name" value="TPR-like_helical_dom_sf"/>
</dbReference>
<proteinExistence type="inferred from homology"/>
<reference evidence="5" key="1">
    <citation type="submission" date="2025-08" db="UniProtKB">
        <authorList>
            <consortium name="Ensembl"/>
        </authorList>
    </citation>
    <scope>IDENTIFICATION</scope>
</reference>
<dbReference type="GO" id="GO:0030199">
    <property type="term" value="P:collagen fibril organization"/>
    <property type="evidence" value="ECO:0007669"/>
    <property type="project" value="TreeGrafter"/>
</dbReference>
<sequence>NTTLDQYTGEKWQETVDYLEVSLRLYRLLRDSERCKQRLPAFRQTMPSRDTVEAFEKREPYKYPQLAYFKVNEISAVLCCMEQRSVIYKSLLGKAPPYLNSLMLFVRAVRAYNGDNYRRSLSDMELALRGFFKVYDECLAASEEAREVRDFKYFYPSISEVLERKVRCEAERTPVVGGFIVEKFVASMYHYLQFTYYKLNDLKNAVPCVANCMLFDPSDEVMKNNVVYNQYHRDKYELGDKDFLPRSVRHTHTNKHSSHPSYRLFSLLPHSKWYRSAKSRSKRLLNSFYPQAIRLLNS</sequence>
<dbReference type="Gene3D" id="1.25.40.10">
    <property type="entry name" value="Tetratricopeptide repeat domain"/>
    <property type="match status" value="1"/>
</dbReference>
<dbReference type="GO" id="GO:0005518">
    <property type="term" value="F:collagen binding"/>
    <property type="evidence" value="ECO:0007669"/>
    <property type="project" value="TreeGrafter"/>
</dbReference>
<dbReference type="PANTHER" id="PTHR13986:SF3">
    <property type="entry name" value="CARTILAGE-ASSOCIATED PROTEIN"/>
    <property type="match status" value="1"/>
</dbReference>
<dbReference type="Proteomes" id="UP000694557">
    <property type="component" value="Unassembled WGS sequence"/>
</dbReference>
<evidence type="ECO:0000259" key="4">
    <source>
        <dbReference type="Pfam" id="PF23557"/>
    </source>
</evidence>
<dbReference type="Pfam" id="PF23557">
    <property type="entry name" value="TPR_leprecan"/>
    <property type="match status" value="2"/>
</dbReference>
<accession>A0A8C7HJ12</accession>
<reference evidence="5" key="2">
    <citation type="submission" date="2025-09" db="UniProtKB">
        <authorList>
            <consortium name="Ensembl"/>
        </authorList>
    </citation>
    <scope>IDENTIFICATION</scope>
</reference>
<keyword evidence="6" id="KW-1185">Reference proteome</keyword>
<dbReference type="GeneTree" id="ENSGT00940000153814"/>
<keyword evidence="3" id="KW-0325">Glycoprotein</keyword>
<feature type="domain" description="Leprecan-like alpha-helical" evidence="4">
    <location>
        <begin position="103"/>
        <end position="233"/>
    </location>
</feature>